<gene>
    <name evidence="1" type="ORF">L1987_39783</name>
</gene>
<reference evidence="2" key="1">
    <citation type="journal article" date="2022" name="Mol. Ecol. Resour.">
        <title>The genomes of chicory, endive, great burdock and yacon provide insights into Asteraceae palaeo-polyploidization history and plant inulin production.</title>
        <authorList>
            <person name="Fan W."/>
            <person name="Wang S."/>
            <person name="Wang H."/>
            <person name="Wang A."/>
            <person name="Jiang F."/>
            <person name="Liu H."/>
            <person name="Zhao H."/>
            <person name="Xu D."/>
            <person name="Zhang Y."/>
        </authorList>
    </citation>
    <scope>NUCLEOTIDE SEQUENCE [LARGE SCALE GENOMIC DNA]</scope>
    <source>
        <strain evidence="2">cv. Yunnan</strain>
    </source>
</reference>
<accession>A0ACB9HMQ5</accession>
<protein>
    <submittedName>
        <fullName evidence="1">Uncharacterized protein</fullName>
    </submittedName>
</protein>
<name>A0ACB9HMQ5_9ASTR</name>
<comment type="caution">
    <text evidence="1">The sequence shown here is derived from an EMBL/GenBank/DDBJ whole genome shotgun (WGS) entry which is preliminary data.</text>
</comment>
<reference evidence="1 2" key="2">
    <citation type="journal article" date="2022" name="Mol. Ecol. Resour.">
        <title>The genomes of chicory, endive, great burdock and yacon provide insights into Asteraceae paleo-polyploidization history and plant inulin production.</title>
        <authorList>
            <person name="Fan W."/>
            <person name="Wang S."/>
            <person name="Wang H."/>
            <person name="Wang A."/>
            <person name="Jiang F."/>
            <person name="Liu H."/>
            <person name="Zhao H."/>
            <person name="Xu D."/>
            <person name="Zhang Y."/>
        </authorList>
    </citation>
    <scope>NUCLEOTIDE SEQUENCE [LARGE SCALE GENOMIC DNA]</scope>
    <source>
        <strain evidence="2">cv. Yunnan</strain>
        <tissue evidence="1">Leaves</tissue>
    </source>
</reference>
<organism evidence="1 2">
    <name type="scientific">Smallanthus sonchifolius</name>
    <dbReference type="NCBI Taxonomy" id="185202"/>
    <lineage>
        <taxon>Eukaryota</taxon>
        <taxon>Viridiplantae</taxon>
        <taxon>Streptophyta</taxon>
        <taxon>Embryophyta</taxon>
        <taxon>Tracheophyta</taxon>
        <taxon>Spermatophyta</taxon>
        <taxon>Magnoliopsida</taxon>
        <taxon>eudicotyledons</taxon>
        <taxon>Gunneridae</taxon>
        <taxon>Pentapetalae</taxon>
        <taxon>asterids</taxon>
        <taxon>campanulids</taxon>
        <taxon>Asterales</taxon>
        <taxon>Asteraceae</taxon>
        <taxon>Asteroideae</taxon>
        <taxon>Heliantheae alliance</taxon>
        <taxon>Millerieae</taxon>
        <taxon>Smallanthus</taxon>
    </lineage>
</organism>
<keyword evidence="2" id="KW-1185">Reference proteome</keyword>
<proteinExistence type="predicted"/>
<dbReference type="EMBL" id="CM042029">
    <property type="protein sequence ID" value="KAI3797092.1"/>
    <property type="molecule type" value="Genomic_DNA"/>
</dbReference>
<sequence>MILQVFLREHGEIYDIYIARKRNKEGKRFGFVSFLDMKDPKQMEKRLANIRMGDWKLKINVARFTLEEGEIRPTSVPENIQKEKKDRAGNRGTFSWPKSVSFNLSFRDVVKEDRNKPMQGKTVTVMEDGMAFADLHGKAVVVRLVDFEALQNINKTLDDMGVGECKVQFMGGLSILISFKLPELMGSFKEEALKRIGVFDTVRVWEGQTIPFERLAWLRIQGVPLNILNNAVLDKIGGLFGKILKRAQLQITDDDLSYEYVGVLVGDGRRVEDDNSDGGSSEYKPEGVAMQVPDVGMGVSPEAEVTEPLMETTNGQGRIDVDPVIGANQEYVSMEVFPNLTQQFNLNGVANLSEVEKVPFVGRDKNKRKKFKRTNIVGRPNVEEFSSNERPSKEKRCSGEDPFGIDQFIWAQDLNKNPSESETQKDNSGATFRTGAPQVCNFEVTMAVSGECRDDEIHANAEEGATGVFLPVSYNGSGDRGFDKGDLGVDVNQEVGKTVSFGLRVGAQLQNFQDMVRESVQQEGLQLGKQ</sequence>
<evidence type="ECO:0000313" key="2">
    <source>
        <dbReference type="Proteomes" id="UP001056120"/>
    </source>
</evidence>
<evidence type="ECO:0000313" key="1">
    <source>
        <dbReference type="EMBL" id="KAI3797092.1"/>
    </source>
</evidence>
<dbReference type="Proteomes" id="UP001056120">
    <property type="component" value="Linkage Group LG12"/>
</dbReference>